<evidence type="ECO:0000256" key="12">
    <source>
        <dbReference type="HAMAP-Rule" id="MF_00176"/>
    </source>
</evidence>
<comment type="catalytic activity">
    <reaction evidence="11 12">
        <text>tRNA(Ser) + L-serine + ATP = L-seryl-tRNA(Ser) + AMP + diphosphate + H(+)</text>
        <dbReference type="Rhea" id="RHEA:12292"/>
        <dbReference type="Rhea" id="RHEA-COMP:9669"/>
        <dbReference type="Rhea" id="RHEA-COMP:9703"/>
        <dbReference type="ChEBI" id="CHEBI:15378"/>
        <dbReference type="ChEBI" id="CHEBI:30616"/>
        <dbReference type="ChEBI" id="CHEBI:33019"/>
        <dbReference type="ChEBI" id="CHEBI:33384"/>
        <dbReference type="ChEBI" id="CHEBI:78442"/>
        <dbReference type="ChEBI" id="CHEBI:78533"/>
        <dbReference type="ChEBI" id="CHEBI:456215"/>
        <dbReference type="EC" id="6.1.1.11"/>
    </reaction>
</comment>
<dbReference type="UniPathway" id="UPA00906">
    <property type="reaction ID" value="UER00895"/>
</dbReference>
<comment type="subcellular location">
    <subcellularLocation>
        <location evidence="1 12">Cytoplasm</location>
    </subcellularLocation>
</comment>
<evidence type="ECO:0000256" key="14">
    <source>
        <dbReference type="PIRSR" id="PIRSR001529-2"/>
    </source>
</evidence>
<dbReference type="InterPro" id="IPR010978">
    <property type="entry name" value="tRNA-bd_arm"/>
</dbReference>
<dbReference type="EMBL" id="MHMR01000027">
    <property type="protein sequence ID" value="OGZ30101.1"/>
    <property type="molecule type" value="Genomic_DNA"/>
</dbReference>
<dbReference type="GO" id="GO:0016260">
    <property type="term" value="P:selenocysteine biosynthetic process"/>
    <property type="evidence" value="ECO:0007669"/>
    <property type="project" value="UniProtKB-UniRule"/>
</dbReference>
<feature type="binding site" evidence="13">
    <location>
        <position position="380"/>
    </location>
    <ligand>
        <name>L-serine</name>
        <dbReference type="ChEBI" id="CHEBI:33384"/>
    </ligand>
</feature>
<dbReference type="EC" id="6.1.1.11" evidence="12"/>
<gene>
    <name evidence="12" type="primary">serS</name>
    <name evidence="17" type="ORF">A3J00_03620</name>
</gene>
<accession>A0A1G2EXM6</accession>
<evidence type="ECO:0000256" key="6">
    <source>
        <dbReference type="ARBA" id="ARBA00022741"/>
    </source>
</evidence>
<evidence type="ECO:0000256" key="1">
    <source>
        <dbReference type="ARBA" id="ARBA00004496"/>
    </source>
</evidence>
<dbReference type="InterPro" id="IPR045864">
    <property type="entry name" value="aa-tRNA-synth_II/BPL/LPL"/>
</dbReference>
<comment type="domain">
    <text evidence="12">Consists of two distinct domains, a catalytic core and a N-terminal extension that is involved in tRNA binding.</text>
</comment>
<sequence>MLDVKFIRENPDLVKQAVRKKRLEFGVDEFLVLDENKRKLMAEVEELRAKQNRASDRISAIADENEKNAAVKELRELKDVLSGKEYEFKKIDTEWRRLMLDVPNIPDPSVPDGADERDAREERKWGEPRKFDFEPVGHITLMERLDLLELERGTKVSGFRGYFLKNEAALLSQAIWLFVLAKLKEKGYTPVLAPVLVKEENLFGSGHFPQSREDVYKTQDDLYLSATAEIPMMGMHSDEVIPESELPKKYAAFSPCFRREAGSYGKDTKGIYRLHEFYKVEQLILSRSDHQDSVRLHEEITTNAEEVVQALGLPYRIITLAGGDIGRAHVKTYDIEVWIPSERRYRESHSSSYYHDFQTRRLNIRYKSKEEETRFCYSLNNTAIATPRILISILENNQRSDGSVEIPEVLRKYTGFDLIGPKT</sequence>
<dbReference type="PROSITE" id="PS50862">
    <property type="entry name" value="AA_TRNA_LIGASE_II"/>
    <property type="match status" value="1"/>
</dbReference>
<dbReference type="HAMAP" id="MF_00176">
    <property type="entry name" value="Ser_tRNA_synth_type1"/>
    <property type="match status" value="1"/>
</dbReference>
<dbReference type="GO" id="GO:0005524">
    <property type="term" value="F:ATP binding"/>
    <property type="evidence" value="ECO:0007669"/>
    <property type="project" value="UniProtKB-UniRule"/>
</dbReference>
<name>A0A1G2EXM6_9BACT</name>
<feature type="coiled-coil region" evidence="15">
    <location>
        <begin position="30"/>
        <end position="64"/>
    </location>
</feature>
<proteinExistence type="inferred from homology"/>
<dbReference type="Pfam" id="PF02403">
    <property type="entry name" value="Seryl_tRNA_N"/>
    <property type="match status" value="1"/>
</dbReference>
<dbReference type="InterPro" id="IPR006195">
    <property type="entry name" value="aa-tRNA-synth_II"/>
</dbReference>
<dbReference type="Gene3D" id="1.10.287.40">
    <property type="entry name" value="Serine-tRNA synthetase, tRNA binding domain"/>
    <property type="match status" value="1"/>
</dbReference>
<comment type="pathway">
    <text evidence="2 12">Aminoacyl-tRNA biosynthesis; selenocysteinyl-tRNA(Sec) biosynthesis; L-seryl-tRNA(Sec) from L-serine and tRNA(Sec): step 1/1.</text>
</comment>
<dbReference type="PIRSF" id="PIRSF001529">
    <property type="entry name" value="Ser-tRNA-synth_IIa"/>
    <property type="match status" value="1"/>
</dbReference>
<comment type="caution">
    <text evidence="12">Lacks conserved residue(s) required for the propagation of feature annotation.</text>
</comment>
<dbReference type="PRINTS" id="PR00981">
    <property type="entry name" value="TRNASYNTHSER"/>
</dbReference>
<keyword evidence="5 12" id="KW-0436">Ligase</keyword>
<dbReference type="Proteomes" id="UP000178428">
    <property type="component" value="Unassembled WGS sequence"/>
</dbReference>
<feature type="binding site" evidence="12 14">
    <location>
        <begin position="347"/>
        <end position="350"/>
    </location>
    <ligand>
        <name>ATP</name>
        <dbReference type="ChEBI" id="CHEBI:30616"/>
    </ligand>
</feature>
<organism evidence="17 18">
    <name type="scientific">Candidatus Niyogibacteria bacterium RIFCSPLOWO2_02_FULL_45_13</name>
    <dbReference type="NCBI Taxonomy" id="1801725"/>
    <lineage>
        <taxon>Bacteria</taxon>
        <taxon>Candidatus Niyogiibacteriota</taxon>
    </lineage>
</organism>
<evidence type="ECO:0000313" key="17">
    <source>
        <dbReference type="EMBL" id="OGZ30101.1"/>
    </source>
</evidence>
<protein>
    <recommendedName>
        <fullName evidence="12">Serine--tRNA ligase</fullName>
        <ecNumber evidence="12">6.1.1.11</ecNumber>
    </recommendedName>
    <alternativeName>
        <fullName evidence="12">Seryl-tRNA synthetase</fullName>
        <shortName evidence="12">SerRS</shortName>
    </alternativeName>
    <alternativeName>
        <fullName evidence="12">Seryl-tRNA(Ser/Sec) synthetase</fullName>
    </alternativeName>
</protein>
<feature type="binding site" evidence="12">
    <location>
        <position position="382"/>
    </location>
    <ligand>
        <name>L-serine</name>
        <dbReference type="ChEBI" id="CHEBI:33384"/>
    </ligand>
</feature>
<evidence type="ECO:0000256" key="15">
    <source>
        <dbReference type="SAM" id="Coils"/>
    </source>
</evidence>
<feature type="binding site" evidence="12">
    <location>
        <begin position="227"/>
        <end position="229"/>
    </location>
    <ligand>
        <name>L-serine</name>
        <dbReference type="ChEBI" id="CHEBI:33384"/>
    </ligand>
</feature>
<comment type="caution">
    <text evidence="17">The sequence shown here is derived from an EMBL/GenBank/DDBJ whole genome shotgun (WGS) entry which is preliminary data.</text>
</comment>
<comment type="function">
    <text evidence="12">Catalyzes the attachment of serine to tRNA(Ser). Is also able to aminoacylate tRNA(Sec) with serine, to form the misacylated tRNA L-seryl-tRNA(Sec), which will be further converted into selenocysteinyl-tRNA(Sec).</text>
</comment>
<evidence type="ECO:0000256" key="2">
    <source>
        <dbReference type="ARBA" id="ARBA00005045"/>
    </source>
</evidence>
<evidence type="ECO:0000256" key="10">
    <source>
        <dbReference type="ARBA" id="ARBA00047929"/>
    </source>
</evidence>
<evidence type="ECO:0000256" key="4">
    <source>
        <dbReference type="ARBA" id="ARBA00022490"/>
    </source>
</evidence>
<evidence type="ECO:0000313" key="18">
    <source>
        <dbReference type="Proteomes" id="UP000178428"/>
    </source>
</evidence>
<dbReference type="SUPFAM" id="SSF55681">
    <property type="entry name" value="Class II aaRS and biotin synthetases"/>
    <property type="match status" value="1"/>
</dbReference>
<dbReference type="InterPro" id="IPR002314">
    <property type="entry name" value="aa-tRNA-synt_IIb"/>
</dbReference>
<dbReference type="AlphaFoldDB" id="A0A1G2EXM6"/>
<feature type="binding site" evidence="12 13">
    <location>
        <position position="281"/>
    </location>
    <ligand>
        <name>L-serine</name>
        <dbReference type="ChEBI" id="CHEBI:33384"/>
    </ligand>
</feature>
<dbReference type="GO" id="GO:0006434">
    <property type="term" value="P:seryl-tRNA aminoacylation"/>
    <property type="evidence" value="ECO:0007669"/>
    <property type="project" value="UniProtKB-UniRule"/>
</dbReference>
<dbReference type="PANTHER" id="PTHR43697:SF1">
    <property type="entry name" value="SERINE--TRNA LIGASE"/>
    <property type="match status" value="1"/>
</dbReference>
<evidence type="ECO:0000256" key="9">
    <source>
        <dbReference type="ARBA" id="ARBA00023146"/>
    </source>
</evidence>
<evidence type="ECO:0000256" key="7">
    <source>
        <dbReference type="ARBA" id="ARBA00022840"/>
    </source>
</evidence>
<dbReference type="GO" id="GO:0004828">
    <property type="term" value="F:serine-tRNA ligase activity"/>
    <property type="evidence" value="ECO:0007669"/>
    <property type="project" value="UniProtKB-UniRule"/>
</dbReference>
<comment type="similarity">
    <text evidence="3 12">Belongs to the class-II aminoacyl-tRNA synthetase family. Type-1 seryl-tRNA synthetase subfamily.</text>
</comment>
<dbReference type="PANTHER" id="PTHR43697">
    <property type="entry name" value="SERYL-TRNA SYNTHETASE"/>
    <property type="match status" value="1"/>
</dbReference>
<keyword evidence="9 12" id="KW-0030">Aminoacyl-tRNA synthetase</keyword>
<dbReference type="GO" id="GO:0005737">
    <property type="term" value="C:cytoplasm"/>
    <property type="evidence" value="ECO:0007669"/>
    <property type="project" value="UniProtKB-SubCell"/>
</dbReference>
<keyword evidence="7 12" id="KW-0067">ATP-binding</keyword>
<evidence type="ECO:0000256" key="5">
    <source>
        <dbReference type="ARBA" id="ARBA00022598"/>
    </source>
</evidence>
<dbReference type="CDD" id="cd00770">
    <property type="entry name" value="SerRS_core"/>
    <property type="match status" value="1"/>
</dbReference>
<evidence type="ECO:0000256" key="13">
    <source>
        <dbReference type="PIRSR" id="PIRSR001529-1"/>
    </source>
</evidence>
<keyword evidence="6 12" id="KW-0547">Nucleotide-binding</keyword>
<feature type="binding site" evidence="13">
    <location>
        <position position="227"/>
    </location>
    <ligand>
        <name>L-serine</name>
        <dbReference type="ChEBI" id="CHEBI:33384"/>
    </ligand>
</feature>
<dbReference type="InterPro" id="IPR033729">
    <property type="entry name" value="SerRS_core"/>
</dbReference>
<keyword evidence="8 12" id="KW-0648">Protein biosynthesis</keyword>
<keyword evidence="15" id="KW-0175">Coiled coil</keyword>
<keyword evidence="4 12" id="KW-0963">Cytoplasm</keyword>
<dbReference type="InterPro" id="IPR015866">
    <property type="entry name" value="Ser-tRNA-synth_1_N"/>
</dbReference>
<dbReference type="STRING" id="1801725.A3J00_03620"/>
<feature type="site" description="Important for serine binding" evidence="13">
    <location>
        <position position="382"/>
    </location>
</feature>
<comment type="subunit">
    <text evidence="12">Homodimer. The tRNA molecule binds across the dimer.</text>
</comment>
<dbReference type="Gene3D" id="3.30.930.10">
    <property type="entry name" value="Bira Bifunctional Protein, Domain 2"/>
    <property type="match status" value="1"/>
</dbReference>
<dbReference type="Pfam" id="PF00587">
    <property type="entry name" value="tRNA-synt_2b"/>
    <property type="match status" value="1"/>
</dbReference>
<evidence type="ECO:0000256" key="3">
    <source>
        <dbReference type="ARBA" id="ARBA00010728"/>
    </source>
</evidence>
<dbReference type="InterPro" id="IPR042103">
    <property type="entry name" value="SerRS_1_N_sf"/>
</dbReference>
<feature type="domain" description="Aminoacyl-transfer RNA synthetases class-II family profile" evidence="16">
    <location>
        <begin position="132"/>
        <end position="407"/>
    </location>
</feature>
<evidence type="ECO:0000256" key="8">
    <source>
        <dbReference type="ARBA" id="ARBA00022917"/>
    </source>
</evidence>
<dbReference type="InterPro" id="IPR002317">
    <property type="entry name" value="Ser-tRNA-ligase_type_1"/>
</dbReference>
<dbReference type="NCBIfam" id="TIGR00414">
    <property type="entry name" value="serS"/>
    <property type="match status" value="1"/>
</dbReference>
<feature type="binding site" evidence="12 14">
    <location>
        <begin position="258"/>
        <end position="260"/>
    </location>
    <ligand>
        <name>ATP</name>
        <dbReference type="ChEBI" id="CHEBI:30616"/>
    </ligand>
</feature>
<reference evidence="17 18" key="1">
    <citation type="journal article" date="2016" name="Nat. Commun.">
        <title>Thousands of microbial genomes shed light on interconnected biogeochemical processes in an aquifer system.</title>
        <authorList>
            <person name="Anantharaman K."/>
            <person name="Brown C.T."/>
            <person name="Hug L.A."/>
            <person name="Sharon I."/>
            <person name="Castelle C.J."/>
            <person name="Probst A.J."/>
            <person name="Thomas B.C."/>
            <person name="Singh A."/>
            <person name="Wilkins M.J."/>
            <person name="Karaoz U."/>
            <person name="Brodie E.L."/>
            <person name="Williams K.H."/>
            <person name="Hubbard S.S."/>
            <person name="Banfield J.F."/>
        </authorList>
    </citation>
    <scope>NUCLEOTIDE SEQUENCE [LARGE SCALE GENOMIC DNA]</scope>
</reference>
<evidence type="ECO:0000259" key="16">
    <source>
        <dbReference type="PROSITE" id="PS50862"/>
    </source>
</evidence>
<evidence type="ECO:0000256" key="11">
    <source>
        <dbReference type="ARBA" id="ARBA00048823"/>
    </source>
</evidence>
<dbReference type="SUPFAM" id="SSF46589">
    <property type="entry name" value="tRNA-binding arm"/>
    <property type="match status" value="1"/>
</dbReference>
<feature type="binding site" evidence="13">
    <location>
        <position position="258"/>
    </location>
    <ligand>
        <name>L-serine</name>
        <dbReference type="ChEBI" id="CHEBI:33384"/>
    </ligand>
</feature>
<comment type="catalytic activity">
    <reaction evidence="10 12">
        <text>tRNA(Sec) + L-serine + ATP = L-seryl-tRNA(Sec) + AMP + diphosphate + H(+)</text>
        <dbReference type="Rhea" id="RHEA:42580"/>
        <dbReference type="Rhea" id="RHEA-COMP:9742"/>
        <dbReference type="Rhea" id="RHEA-COMP:10128"/>
        <dbReference type="ChEBI" id="CHEBI:15378"/>
        <dbReference type="ChEBI" id="CHEBI:30616"/>
        <dbReference type="ChEBI" id="CHEBI:33019"/>
        <dbReference type="ChEBI" id="CHEBI:33384"/>
        <dbReference type="ChEBI" id="CHEBI:78442"/>
        <dbReference type="ChEBI" id="CHEBI:78533"/>
        <dbReference type="ChEBI" id="CHEBI:456215"/>
        <dbReference type="EC" id="6.1.1.11"/>
    </reaction>
</comment>